<feature type="domain" description="Zinc finger CGNR" evidence="1">
    <location>
        <begin position="137"/>
        <end position="180"/>
    </location>
</feature>
<evidence type="ECO:0000313" key="2">
    <source>
        <dbReference type="EMBL" id="MFC4135566.1"/>
    </source>
</evidence>
<dbReference type="RefSeq" id="WP_253750225.1">
    <property type="nucleotide sequence ID" value="NZ_JAMZDZ010000001.1"/>
</dbReference>
<keyword evidence="3" id="KW-1185">Reference proteome</keyword>
<dbReference type="PANTHER" id="PTHR35525">
    <property type="entry name" value="BLL6575 PROTEIN"/>
    <property type="match status" value="1"/>
</dbReference>
<dbReference type="Pfam" id="PF07336">
    <property type="entry name" value="ABATE"/>
    <property type="match status" value="1"/>
</dbReference>
<dbReference type="InterPro" id="IPR010852">
    <property type="entry name" value="ABATE"/>
</dbReference>
<evidence type="ECO:0000259" key="1">
    <source>
        <dbReference type="Pfam" id="PF11706"/>
    </source>
</evidence>
<evidence type="ECO:0000313" key="3">
    <source>
        <dbReference type="Proteomes" id="UP001595816"/>
    </source>
</evidence>
<comment type="caution">
    <text evidence="2">The sequence shown here is derived from an EMBL/GenBank/DDBJ whole genome shotgun (WGS) entry which is preliminary data.</text>
</comment>
<protein>
    <submittedName>
        <fullName evidence="2">CGNR zinc finger domain-containing protein</fullName>
    </submittedName>
</protein>
<organism evidence="2 3">
    <name type="scientific">Hamadaea flava</name>
    <dbReference type="NCBI Taxonomy" id="1742688"/>
    <lineage>
        <taxon>Bacteria</taxon>
        <taxon>Bacillati</taxon>
        <taxon>Actinomycetota</taxon>
        <taxon>Actinomycetes</taxon>
        <taxon>Micromonosporales</taxon>
        <taxon>Micromonosporaceae</taxon>
        <taxon>Hamadaea</taxon>
    </lineage>
</organism>
<dbReference type="Pfam" id="PF11706">
    <property type="entry name" value="zf-CGNR"/>
    <property type="match status" value="1"/>
</dbReference>
<dbReference type="EMBL" id="JBHSAY010000023">
    <property type="protein sequence ID" value="MFC4135566.1"/>
    <property type="molecule type" value="Genomic_DNA"/>
</dbReference>
<dbReference type="Proteomes" id="UP001595816">
    <property type="component" value="Unassembled WGS sequence"/>
</dbReference>
<proteinExistence type="predicted"/>
<gene>
    <name evidence="2" type="ORF">ACFOZ4_33545</name>
</gene>
<dbReference type="InterPro" id="IPR021005">
    <property type="entry name" value="Znf_CGNR"/>
</dbReference>
<name>A0ABV8LWZ0_9ACTN</name>
<sequence length="183" mass="19512">MDTPADLLLLRDFLNTLDQRAFRRRGVDFTGGSTGGEDLPTAAALGRWLAERDLLPATARVSSADLTRARELRSALRDAVTPGGVPDDGVLTSFSLRASVDSTGEVRLVPAASGVEGALAGLVAIGVRATAAGTWRRLRACAAPECRWVFYDDSRNGAGRWCSMSSCGNRVKTARYRARKAVS</sequence>
<accession>A0ABV8LWZ0</accession>
<dbReference type="Gene3D" id="1.10.3300.10">
    <property type="entry name" value="Jann2411-like domain"/>
    <property type="match status" value="1"/>
</dbReference>
<reference evidence="3" key="1">
    <citation type="journal article" date="2019" name="Int. J. Syst. Evol. Microbiol.">
        <title>The Global Catalogue of Microorganisms (GCM) 10K type strain sequencing project: providing services to taxonomists for standard genome sequencing and annotation.</title>
        <authorList>
            <consortium name="The Broad Institute Genomics Platform"/>
            <consortium name="The Broad Institute Genome Sequencing Center for Infectious Disease"/>
            <person name="Wu L."/>
            <person name="Ma J."/>
        </authorList>
    </citation>
    <scope>NUCLEOTIDE SEQUENCE [LARGE SCALE GENOMIC DNA]</scope>
    <source>
        <strain evidence="3">CGMCC 4.7289</strain>
    </source>
</reference>
<dbReference type="PANTHER" id="PTHR35525:SF3">
    <property type="entry name" value="BLL6575 PROTEIN"/>
    <property type="match status" value="1"/>
</dbReference>
<dbReference type="SUPFAM" id="SSF160904">
    <property type="entry name" value="Jann2411-like"/>
    <property type="match status" value="1"/>
</dbReference>
<dbReference type="InterPro" id="IPR023286">
    <property type="entry name" value="ABATE_dom_sf"/>
</dbReference>